<dbReference type="AlphaFoldDB" id="A0A5Q4ZC06"/>
<dbReference type="InterPro" id="IPR010987">
    <property type="entry name" value="Glutathione-S-Trfase_C-like"/>
</dbReference>
<feature type="site" description="Lowers pKa of active site Cys" evidence="3">
    <location>
        <position position="252"/>
    </location>
</feature>
<feature type="binding site" evidence="2">
    <location>
        <position position="96"/>
    </location>
    <ligand>
        <name>glutathione</name>
        <dbReference type="ChEBI" id="CHEBI:57925"/>
    </ligand>
</feature>
<dbReference type="PANTHER" id="PTHR32419">
    <property type="entry name" value="GLUTATHIONYL-HYDROQUINONE REDUCTASE"/>
    <property type="match status" value="1"/>
</dbReference>
<dbReference type="PIRSF" id="PIRSF015753">
    <property type="entry name" value="GST"/>
    <property type="match status" value="1"/>
</dbReference>
<reference evidence="5 6" key="1">
    <citation type="submission" date="2019-08" db="EMBL/GenBank/DDBJ databases">
        <authorList>
            <person name="Herpell B J."/>
        </authorList>
    </citation>
    <scope>NUCLEOTIDE SEQUENCE [LARGE SCALE GENOMIC DNA]</scope>
    <source>
        <strain evidence="6">Msb3</strain>
    </source>
</reference>
<gene>
    <name evidence="5" type="primary">yqjG</name>
    <name evidence="5" type="ORF">PDMSB3_1470</name>
</gene>
<dbReference type="SFLD" id="SFLDS00019">
    <property type="entry name" value="Glutathione_Transferase_(cytos"/>
    <property type="match status" value="1"/>
</dbReference>
<dbReference type="EMBL" id="LR699553">
    <property type="protein sequence ID" value="VVD27927.1"/>
    <property type="molecule type" value="Genomic_DNA"/>
</dbReference>
<feature type="domain" description="GST C-terminal" evidence="4">
    <location>
        <begin position="171"/>
        <end position="295"/>
    </location>
</feature>
<dbReference type="InterPro" id="IPR036249">
    <property type="entry name" value="Thioredoxin-like_sf"/>
</dbReference>
<feature type="binding site" evidence="2">
    <location>
        <begin position="129"/>
        <end position="132"/>
    </location>
    <ligand>
        <name>glutathione</name>
        <dbReference type="ChEBI" id="CHEBI:57925"/>
    </ligand>
</feature>
<dbReference type="GO" id="GO:0005737">
    <property type="term" value="C:cytoplasm"/>
    <property type="evidence" value="ECO:0007669"/>
    <property type="project" value="TreeGrafter"/>
</dbReference>
<keyword evidence="6" id="KW-1185">Reference proteome</keyword>
<evidence type="ECO:0000256" key="2">
    <source>
        <dbReference type="PIRSR" id="PIRSR015753-2"/>
    </source>
</evidence>
<dbReference type="KEGG" id="pdio:PDMSB3_1470"/>
<dbReference type="RefSeq" id="WP_165185481.1">
    <property type="nucleotide sequence ID" value="NZ_LR699553.1"/>
</dbReference>
<evidence type="ECO:0000259" key="4">
    <source>
        <dbReference type="PROSITE" id="PS50405"/>
    </source>
</evidence>
<dbReference type="InterPro" id="IPR016639">
    <property type="entry name" value="GST_Omega/GSH"/>
</dbReference>
<dbReference type="Pfam" id="PF13410">
    <property type="entry name" value="GST_C_2"/>
    <property type="match status" value="1"/>
</dbReference>
<feature type="site" description="Lowers pKa of active site Cys" evidence="3">
    <location>
        <position position="295"/>
    </location>
</feature>
<feature type="active site" description="Nucleophile" evidence="1">
    <location>
        <position position="63"/>
    </location>
</feature>
<proteinExistence type="predicted"/>
<dbReference type="SUPFAM" id="SSF47616">
    <property type="entry name" value="GST C-terminal domain-like"/>
    <property type="match status" value="1"/>
</dbReference>
<evidence type="ECO:0000256" key="3">
    <source>
        <dbReference type="PIRSR" id="PIRSR015753-3"/>
    </source>
</evidence>
<dbReference type="SUPFAM" id="SSF52833">
    <property type="entry name" value="Thioredoxin-like"/>
    <property type="match status" value="1"/>
</dbReference>
<dbReference type="SFLD" id="SFLDG01148">
    <property type="entry name" value="Xi_(cytGST)"/>
    <property type="match status" value="1"/>
</dbReference>
<evidence type="ECO:0000256" key="1">
    <source>
        <dbReference type="PIRSR" id="PIRSR015753-1"/>
    </source>
</evidence>
<dbReference type="InterPro" id="IPR047047">
    <property type="entry name" value="GST_Omega-like_C"/>
</dbReference>
<organism evidence="5 6">
    <name type="scientific">Paraburkholderia dioscoreae</name>
    <dbReference type="NCBI Taxonomy" id="2604047"/>
    <lineage>
        <taxon>Bacteria</taxon>
        <taxon>Pseudomonadati</taxon>
        <taxon>Pseudomonadota</taxon>
        <taxon>Betaproteobacteria</taxon>
        <taxon>Burkholderiales</taxon>
        <taxon>Burkholderiaceae</taxon>
        <taxon>Paraburkholderia</taxon>
    </lineage>
</organism>
<dbReference type="InterPro" id="IPR036282">
    <property type="entry name" value="Glutathione-S-Trfase_C_sf"/>
</dbReference>
<protein>
    <submittedName>
        <fullName evidence="5">S-transferase</fullName>
    </submittedName>
</protein>
<evidence type="ECO:0000313" key="6">
    <source>
        <dbReference type="Proteomes" id="UP000325811"/>
    </source>
</evidence>
<accession>A0A5Q4ZC06</accession>
<dbReference type="InterPro" id="IPR004045">
    <property type="entry name" value="Glutathione_S-Trfase_N"/>
</dbReference>
<dbReference type="FunFam" id="3.40.30.10:FF:000058">
    <property type="entry name" value="Glutathione S-transferase, omega"/>
    <property type="match status" value="1"/>
</dbReference>
<name>A0A5Q4ZC06_9BURK</name>
<dbReference type="GO" id="GO:0004364">
    <property type="term" value="F:glutathione transferase activity"/>
    <property type="evidence" value="ECO:0007669"/>
    <property type="project" value="InterPro"/>
</dbReference>
<dbReference type="PANTHER" id="PTHR32419:SF6">
    <property type="entry name" value="GLUTATHIONE S-TRANSFERASE OMEGA-LIKE 1-RELATED"/>
    <property type="match status" value="1"/>
</dbReference>
<feature type="active site" description="Proton donor/acceptor" evidence="1">
    <location>
        <position position="194"/>
    </location>
</feature>
<dbReference type="CDD" id="cd03190">
    <property type="entry name" value="GST_C_Omega_like"/>
    <property type="match status" value="1"/>
</dbReference>
<feature type="binding site" evidence="2">
    <location>
        <begin position="147"/>
        <end position="148"/>
    </location>
    <ligand>
        <name>glutathione</name>
        <dbReference type="ChEBI" id="CHEBI:57925"/>
    </ligand>
</feature>
<dbReference type="SFLD" id="SFLDG01206">
    <property type="entry name" value="Xi.1"/>
    <property type="match status" value="1"/>
</dbReference>
<sequence>MGLLVDGQWQDRWYDTKSTGGRFVRNDAAFRNWVTADGSPGLSGAGGFEAQAGRYHLYVSLACPWAHRTLIMRALKGLETMIDVSIVHWLMLENGWTFADGPGVVPDTVNQATLLHQVYTAADPHYSGRVTVPILWDKQRATIVSNESSEIIRMLNSAFDGIGAKPGDFYPAPLRAQIDTINARVYDTLNNGVYKAGFATTQQAYEEAVTPLFETLDWLDAKLATQRYLSGPHLTEADIRLFTTLIRFDAAYVGHFKCNLRRIADYPNLSAYTRDIYQLPGIAQTVDFTHIKRHYYGSHRSINPSSIVPLGPVQDFSAPHDRARPGVPGSTCALTAAAGSQPYPVKE</sequence>
<dbReference type="InterPro" id="IPR040079">
    <property type="entry name" value="Glutathione_S-Trfase"/>
</dbReference>
<dbReference type="Gene3D" id="1.20.1050.10">
    <property type="match status" value="1"/>
</dbReference>
<dbReference type="Gene3D" id="3.40.30.10">
    <property type="entry name" value="Glutaredoxin"/>
    <property type="match status" value="1"/>
</dbReference>
<dbReference type="PROSITE" id="PS50405">
    <property type="entry name" value="GST_CTER"/>
    <property type="match status" value="1"/>
</dbReference>
<dbReference type="Proteomes" id="UP000325811">
    <property type="component" value="Chromosome I"/>
</dbReference>
<keyword evidence="5" id="KW-0808">Transferase</keyword>
<evidence type="ECO:0000313" key="5">
    <source>
        <dbReference type="EMBL" id="VVD27927.1"/>
    </source>
</evidence>
<dbReference type="Pfam" id="PF13409">
    <property type="entry name" value="GST_N_2"/>
    <property type="match status" value="1"/>
</dbReference>